<keyword evidence="1" id="KW-0449">Lipoprotein</keyword>
<organism evidence="1 2">
    <name type="scientific">Jannaschia pohangensis</name>
    <dbReference type="NCBI Taxonomy" id="390807"/>
    <lineage>
        <taxon>Bacteria</taxon>
        <taxon>Pseudomonadati</taxon>
        <taxon>Pseudomonadota</taxon>
        <taxon>Alphaproteobacteria</taxon>
        <taxon>Rhodobacterales</taxon>
        <taxon>Roseobacteraceae</taxon>
        <taxon>Jannaschia</taxon>
    </lineage>
</organism>
<dbReference type="RefSeq" id="WP_092784543.1">
    <property type="nucleotide sequence ID" value="NZ_FORA01000007.1"/>
</dbReference>
<reference evidence="1 2" key="1">
    <citation type="submission" date="2016-10" db="EMBL/GenBank/DDBJ databases">
        <authorList>
            <person name="de Groot N.N."/>
        </authorList>
    </citation>
    <scope>NUCLEOTIDE SEQUENCE [LARGE SCALE GENOMIC DNA]</scope>
    <source>
        <strain evidence="1 2">DSM 19073</strain>
    </source>
</reference>
<dbReference type="Proteomes" id="UP000199110">
    <property type="component" value="Unassembled WGS sequence"/>
</dbReference>
<evidence type="ECO:0000313" key="2">
    <source>
        <dbReference type="Proteomes" id="UP000199110"/>
    </source>
</evidence>
<name>A0A1I3UAJ3_9RHOB</name>
<keyword evidence="2" id="KW-1185">Reference proteome</keyword>
<dbReference type="EMBL" id="FORA01000007">
    <property type="protein sequence ID" value="SFJ80020.1"/>
    <property type="molecule type" value="Genomic_DNA"/>
</dbReference>
<dbReference type="STRING" id="390807.SAMN04488095_3694"/>
<evidence type="ECO:0000313" key="1">
    <source>
        <dbReference type="EMBL" id="SFJ80020.1"/>
    </source>
</evidence>
<dbReference type="OrthoDB" id="7629596at2"/>
<proteinExistence type="predicted"/>
<dbReference type="AlphaFoldDB" id="A0A1I3UAJ3"/>
<protein>
    <submittedName>
        <fullName evidence="1">LPS-assembly lipoprotein</fullName>
    </submittedName>
</protein>
<accession>A0A1I3UAJ3</accession>
<dbReference type="Gene3D" id="3.30.160.150">
    <property type="entry name" value="Lipoprotein like domain"/>
    <property type="match status" value="1"/>
</dbReference>
<gene>
    <name evidence="1" type="ORF">SAMN04488095_3694</name>
</gene>
<sequence>MWWSDPTRRLILTAGLAATLLSACNFTPVYGPGGGGGALRGAILVTEPDTDIDFAFVRRVEERLGLPSAPRFDLTYTLATTENALAIDGSNNIERFNIEGRLAWQVIPMGDTTPVLSGSEASFTAYAATGSTISTLESRRDAERRLAIILADKVVARLLGDAATLAQ</sequence>